<dbReference type="GO" id="GO:0006400">
    <property type="term" value="P:tRNA modification"/>
    <property type="evidence" value="ECO:0007669"/>
    <property type="project" value="UniProtKB-UniRule"/>
</dbReference>
<organism evidence="11 12">
    <name type="scientific">Jiangella alba</name>
    <dbReference type="NCBI Taxonomy" id="561176"/>
    <lineage>
        <taxon>Bacteria</taxon>
        <taxon>Bacillati</taxon>
        <taxon>Actinomycetota</taxon>
        <taxon>Actinomycetes</taxon>
        <taxon>Jiangellales</taxon>
        <taxon>Jiangellaceae</taxon>
        <taxon>Jiangella</taxon>
    </lineage>
</organism>
<comment type="domain">
    <text evidence="7">The N-terminal region contains the highly conserved SGGXDS motif, predicted to be a P-loop motif involved in ATP binding.</text>
</comment>
<reference evidence="12" key="1">
    <citation type="submission" date="2016-10" db="EMBL/GenBank/DDBJ databases">
        <authorList>
            <person name="Varghese N."/>
            <person name="Submissions S."/>
        </authorList>
    </citation>
    <scope>NUCLEOTIDE SEQUENCE [LARGE SCALE GENOMIC DNA]</scope>
    <source>
        <strain evidence="12">DSM 45237</strain>
    </source>
</reference>
<dbReference type="RefSeq" id="WP_069109968.1">
    <property type="nucleotide sequence ID" value="NZ_FNUC01000004.1"/>
</dbReference>
<evidence type="ECO:0000256" key="3">
    <source>
        <dbReference type="ARBA" id="ARBA00022694"/>
    </source>
</evidence>
<name>A0A1H5PEL5_9ACTN</name>
<dbReference type="SUPFAM" id="SSF52402">
    <property type="entry name" value="Adenine nucleotide alpha hydrolases-like"/>
    <property type="match status" value="1"/>
</dbReference>
<dbReference type="SUPFAM" id="SSF82829">
    <property type="entry name" value="MesJ substrate recognition domain-like"/>
    <property type="match status" value="1"/>
</dbReference>
<dbReference type="AlphaFoldDB" id="A0A1H5PEL5"/>
<feature type="domain" description="tRNA(Ile)-lysidine/2-thiocytidine synthase N-terminal" evidence="9">
    <location>
        <begin position="25"/>
        <end position="202"/>
    </location>
</feature>
<dbReference type="GO" id="GO:0032267">
    <property type="term" value="F:tRNA(Ile)-lysidine synthase activity"/>
    <property type="evidence" value="ECO:0007669"/>
    <property type="project" value="UniProtKB-EC"/>
</dbReference>
<dbReference type="InterPro" id="IPR012795">
    <property type="entry name" value="tRNA_Ile_lys_synt_N"/>
</dbReference>
<gene>
    <name evidence="7" type="primary">tilS</name>
    <name evidence="11" type="ORF">SAMN04488561_4228</name>
</gene>
<keyword evidence="12" id="KW-1185">Reference proteome</keyword>
<sequence>MGHPHLDVRRAVRTALADLPGGSTVLVACSGGADSLSLAAATAWVATRSSGALRAGAVCVDHGLQDGSAARARAAASALVQLGLDPVVTVHLDASRGPDGPEGNARAARYTALTAAASRVGASAVLLGHTLDDQAETVLLGLARGSGSRSLSGMAACSGSLRRPLLGLRRSVVRAALPAGLVAWEDPHNEDAAYARARVRHRVLPVLEAELGPGVAEALARTAALARADADALDAAAAAAFAVMTAPPASPSASMPGVVPGGVASKALASSGSSGDRRDRTQTPPGPGGAPPYGRAPTTSADDAVAPAGAATSPPGAATSPPGAATSSAGTATLPGLDVGELAALPQAVRWRVLRRAAIAAGSPPTDLTAAHVAAVDTLVTGWRGQAGIDLPGGLRATRRDGRLRFT</sequence>
<keyword evidence="1 7" id="KW-0963">Cytoplasm</keyword>
<feature type="binding site" evidence="7">
    <location>
        <begin position="30"/>
        <end position="35"/>
    </location>
    <ligand>
        <name>ATP</name>
        <dbReference type="ChEBI" id="CHEBI:30616"/>
    </ligand>
</feature>
<evidence type="ECO:0000259" key="9">
    <source>
        <dbReference type="Pfam" id="PF01171"/>
    </source>
</evidence>
<dbReference type="InterPro" id="IPR011063">
    <property type="entry name" value="TilS/TtcA_N"/>
</dbReference>
<dbReference type="InterPro" id="IPR014729">
    <property type="entry name" value="Rossmann-like_a/b/a_fold"/>
</dbReference>
<keyword evidence="3 7" id="KW-0819">tRNA processing</keyword>
<comment type="similarity">
    <text evidence="7">Belongs to the tRNA(Ile)-lysidine synthase family.</text>
</comment>
<dbReference type="GO" id="GO:0005524">
    <property type="term" value="F:ATP binding"/>
    <property type="evidence" value="ECO:0007669"/>
    <property type="project" value="UniProtKB-UniRule"/>
</dbReference>
<dbReference type="NCBIfam" id="TIGR02432">
    <property type="entry name" value="lysidine_TilS_N"/>
    <property type="match status" value="1"/>
</dbReference>
<comment type="catalytic activity">
    <reaction evidence="6 7">
        <text>cytidine(34) in tRNA(Ile2) + L-lysine + ATP = lysidine(34) in tRNA(Ile2) + AMP + diphosphate + H(+)</text>
        <dbReference type="Rhea" id="RHEA:43744"/>
        <dbReference type="Rhea" id="RHEA-COMP:10625"/>
        <dbReference type="Rhea" id="RHEA-COMP:10670"/>
        <dbReference type="ChEBI" id="CHEBI:15378"/>
        <dbReference type="ChEBI" id="CHEBI:30616"/>
        <dbReference type="ChEBI" id="CHEBI:32551"/>
        <dbReference type="ChEBI" id="CHEBI:33019"/>
        <dbReference type="ChEBI" id="CHEBI:82748"/>
        <dbReference type="ChEBI" id="CHEBI:83665"/>
        <dbReference type="ChEBI" id="CHEBI:456215"/>
        <dbReference type="EC" id="6.3.4.19"/>
    </reaction>
</comment>
<dbReference type="InterPro" id="IPR012094">
    <property type="entry name" value="tRNA_Ile_lys_synt"/>
</dbReference>
<dbReference type="HAMAP" id="MF_01161">
    <property type="entry name" value="tRNA_Ile_lys_synt"/>
    <property type="match status" value="1"/>
</dbReference>
<dbReference type="GO" id="GO:0005737">
    <property type="term" value="C:cytoplasm"/>
    <property type="evidence" value="ECO:0007669"/>
    <property type="project" value="UniProtKB-SubCell"/>
</dbReference>
<evidence type="ECO:0000256" key="8">
    <source>
        <dbReference type="SAM" id="MobiDB-lite"/>
    </source>
</evidence>
<dbReference type="PANTHER" id="PTHR43033">
    <property type="entry name" value="TRNA(ILE)-LYSIDINE SYNTHASE-RELATED"/>
    <property type="match status" value="1"/>
</dbReference>
<dbReference type="Proteomes" id="UP000181980">
    <property type="component" value="Unassembled WGS sequence"/>
</dbReference>
<feature type="compositionally biased region" description="Low complexity" evidence="8">
    <location>
        <begin position="292"/>
        <end position="331"/>
    </location>
</feature>
<dbReference type="STRING" id="561176.SAMN04488561_4228"/>
<dbReference type="OrthoDB" id="5244702at2"/>
<dbReference type="Pfam" id="PF09179">
    <property type="entry name" value="TilS"/>
    <property type="match status" value="1"/>
</dbReference>
<evidence type="ECO:0000256" key="1">
    <source>
        <dbReference type="ARBA" id="ARBA00022490"/>
    </source>
</evidence>
<dbReference type="InterPro" id="IPR015262">
    <property type="entry name" value="tRNA_Ile_lys_synt_subst-bd"/>
</dbReference>
<comment type="function">
    <text evidence="7">Ligates lysine onto the cytidine present at position 34 of the AUA codon-specific tRNA(Ile) that contains the anticodon CAU, in an ATP-dependent manner. Cytidine is converted to lysidine, thus changing the amino acid specificity of the tRNA from methionine to isoleucine.</text>
</comment>
<evidence type="ECO:0000256" key="2">
    <source>
        <dbReference type="ARBA" id="ARBA00022598"/>
    </source>
</evidence>
<keyword evidence="2 7" id="KW-0436">Ligase</keyword>
<feature type="compositionally biased region" description="Low complexity" evidence="8">
    <location>
        <begin position="264"/>
        <end position="274"/>
    </location>
</feature>
<dbReference type="Pfam" id="PF01171">
    <property type="entry name" value="ATP_bind_3"/>
    <property type="match status" value="1"/>
</dbReference>
<keyword evidence="4 7" id="KW-0547">Nucleotide-binding</keyword>
<feature type="region of interest" description="Disordered" evidence="8">
    <location>
        <begin position="264"/>
        <end position="331"/>
    </location>
</feature>
<dbReference type="Gene3D" id="3.40.50.620">
    <property type="entry name" value="HUPs"/>
    <property type="match status" value="1"/>
</dbReference>
<evidence type="ECO:0000256" key="4">
    <source>
        <dbReference type="ARBA" id="ARBA00022741"/>
    </source>
</evidence>
<dbReference type="EC" id="6.3.4.19" evidence="7"/>
<evidence type="ECO:0000259" key="10">
    <source>
        <dbReference type="Pfam" id="PF09179"/>
    </source>
</evidence>
<dbReference type="EMBL" id="FNUC01000004">
    <property type="protein sequence ID" value="SEF12362.1"/>
    <property type="molecule type" value="Genomic_DNA"/>
</dbReference>
<proteinExistence type="inferred from homology"/>
<comment type="subcellular location">
    <subcellularLocation>
        <location evidence="7">Cytoplasm</location>
    </subcellularLocation>
</comment>
<dbReference type="PANTHER" id="PTHR43033:SF1">
    <property type="entry name" value="TRNA(ILE)-LYSIDINE SYNTHASE-RELATED"/>
    <property type="match status" value="1"/>
</dbReference>
<accession>A0A1H5PEL5</accession>
<evidence type="ECO:0000256" key="7">
    <source>
        <dbReference type="HAMAP-Rule" id="MF_01161"/>
    </source>
</evidence>
<dbReference type="CDD" id="cd01992">
    <property type="entry name" value="TilS_N"/>
    <property type="match status" value="1"/>
</dbReference>
<evidence type="ECO:0000256" key="6">
    <source>
        <dbReference type="ARBA" id="ARBA00048539"/>
    </source>
</evidence>
<evidence type="ECO:0000256" key="5">
    <source>
        <dbReference type="ARBA" id="ARBA00022840"/>
    </source>
</evidence>
<evidence type="ECO:0000313" key="11">
    <source>
        <dbReference type="EMBL" id="SEF12362.1"/>
    </source>
</evidence>
<feature type="domain" description="tRNA(Ile)-lysidine synthase substrate-binding" evidence="10">
    <location>
        <begin position="337"/>
        <end position="404"/>
    </location>
</feature>
<keyword evidence="5 7" id="KW-0067">ATP-binding</keyword>
<evidence type="ECO:0000313" key="12">
    <source>
        <dbReference type="Proteomes" id="UP000181980"/>
    </source>
</evidence>
<protein>
    <recommendedName>
        <fullName evidence="7">tRNA(Ile)-lysidine synthase</fullName>
        <ecNumber evidence="7">6.3.4.19</ecNumber>
    </recommendedName>
    <alternativeName>
        <fullName evidence="7">tRNA(Ile)-2-lysyl-cytidine synthase</fullName>
    </alternativeName>
    <alternativeName>
        <fullName evidence="7">tRNA(Ile)-lysidine synthetase</fullName>
    </alternativeName>
</protein>